<feature type="domain" description="Gfo/Idh/MocA-like oxidoreductase N-terminal" evidence="1">
    <location>
        <begin position="44"/>
        <end position="165"/>
    </location>
</feature>
<dbReference type="InterPro" id="IPR019546">
    <property type="entry name" value="TAT_signal_bac_arc"/>
</dbReference>
<dbReference type="Gene3D" id="3.40.50.720">
    <property type="entry name" value="NAD(P)-binding Rossmann-like Domain"/>
    <property type="match status" value="1"/>
</dbReference>
<accession>Q02B82</accession>
<dbReference type="AlphaFoldDB" id="Q02B82"/>
<dbReference type="SUPFAM" id="SSF55347">
    <property type="entry name" value="Glyceraldehyde-3-phosphate dehydrogenase-like, C-terminal domain"/>
    <property type="match status" value="1"/>
</dbReference>
<gene>
    <name evidence="3" type="ordered locus">Acid_0683</name>
</gene>
<dbReference type="InterPro" id="IPR004104">
    <property type="entry name" value="Gfo/Idh/MocA-like_OxRdtase_C"/>
</dbReference>
<dbReference type="Gene3D" id="3.30.360.10">
    <property type="entry name" value="Dihydrodipicolinate Reductase, domain 2"/>
    <property type="match status" value="1"/>
</dbReference>
<dbReference type="Pfam" id="PF02894">
    <property type="entry name" value="GFO_IDH_MocA_C"/>
    <property type="match status" value="1"/>
</dbReference>
<reference evidence="3" key="1">
    <citation type="submission" date="2006-10" db="EMBL/GenBank/DDBJ databases">
        <title>Complete sequence of Solibacter usitatus Ellin6076.</title>
        <authorList>
            <consortium name="US DOE Joint Genome Institute"/>
            <person name="Copeland A."/>
            <person name="Lucas S."/>
            <person name="Lapidus A."/>
            <person name="Barry K."/>
            <person name="Detter J.C."/>
            <person name="Glavina del Rio T."/>
            <person name="Hammon N."/>
            <person name="Israni S."/>
            <person name="Dalin E."/>
            <person name="Tice H."/>
            <person name="Pitluck S."/>
            <person name="Thompson L.S."/>
            <person name="Brettin T."/>
            <person name="Bruce D."/>
            <person name="Han C."/>
            <person name="Tapia R."/>
            <person name="Gilna P."/>
            <person name="Schmutz J."/>
            <person name="Larimer F."/>
            <person name="Land M."/>
            <person name="Hauser L."/>
            <person name="Kyrpides N."/>
            <person name="Mikhailova N."/>
            <person name="Janssen P.H."/>
            <person name="Kuske C.R."/>
            <person name="Richardson P."/>
        </authorList>
    </citation>
    <scope>NUCLEOTIDE SEQUENCE</scope>
    <source>
        <strain evidence="3">Ellin6076</strain>
    </source>
</reference>
<dbReference type="EMBL" id="CP000473">
    <property type="protein sequence ID" value="ABJ81684.1"/>
    <property type="molecule type" value="Genomic_DNA"/>
</dbReference>
<dbReference type="PROSITE" id="PS51318">
    <property type="entry name" value="TAT"/>
    <property type="match status" value="1"/>
</dbReference>
<dbReference type="OrthoDB" id="9812981at2"/>
<dbReference type="PANTHER" id="PTHR43818:SF5">
    <property type="entry name" value="OXIDOREDUCTASE FAMILY PROTEIN"/>
    <property type="match status" value="1"/>
</dbReference>
<dbReference type="InterPro" id="IPR000683">
    <property type="entry name" value="Gfo/Idh/MocA-like_OxRdtase_N"/>
</dbReference>
<dbReference type="STRING" id="234267.Acid_0683"/>
<name>Q02B82_SOLUE</name>
<dbReference type="InterPro" id="IPR050463">
    <property type="entry name" value="Gfo/Idh/MocA_oxidrdct_glycsds"/>
</dbReference>
<dbReference type="GO" id="GO:0000166">
    <property type="term" value="F:nucleotide binding"/>
    <property type="evidence" value="ECO:0007669"/>
    <property type="project" value="InterPro"/>
</dbReference>
<dbReference type="NCBIfam" id="TIGR01409">
    <property type="entry name" value="TAT_signal_seq"/>
    <property type="match status" value="1"/>
</dbReference>
<feature type="domain" description="Gfo/Idh/MocA-like oxidoreductase C-terminal" evidence="2">
    <location>
        <begin position="280"/>
        <end position="446"/>
    </location>
</feature>
<sequence precursor="true">MQDSLDRRDFLKTVGATGIAATSAMAAKSSSKTSGRVIGANDRINIGVIGCGGRGAYDASAFDAFGKKNNACQLVAACDVYEKRKKRVADRYKVKGYLDYRELLNQPDIDAVIIATPDHWHGKMAMDAMDSGKDVYLEKPMVHTNDEARQLVATVKETKRILQVGSQTTSADIWWKAKKAIADGMIGQMIESQGSYHRNGTEGEWNWPIDAGAGPEGKGDDYIDWNMWLGTQYKLAPKRAWDADRFFRFRKYWDYSLGIASDLFYHVIAPLNICWDEPQFPTKVMATGGIYVFKTLPDGKPDREVPDTFHLLAEYAKGHSLVLSSSMANDTHIPGMIRGHEGTIIMVEHGQFERNVPYITVKPQVKNMRENGQVKQVAIGGDAYEKKFGLKDIQIPIDQRDMMDAHIDNFLSCMRSREKPHLDVETGARAVVVINLAAQSYREGKTLYWDEKHWKASDKPVKA</sequence>
<dbReference type="SUPFAM" id="SSF51735">
    <property type="entry name" value="NAD(P)-binding Rossmann-fold domains"/>
    <property type="match status" value="1"/>
</dbReference>
<dbReference type="PANTHER" id="PTHR43818">
    <property type="entry name" value="BCDNA.GH03377"/>
    <property type="match status" value="1"/>
</dbReference>
<dbReference type="eggNOG" id="COG0673">
    <property type="taxonomic scope" value="Bacteria"/>
</dbReference>
<evidence type="ECO:0000313" key="3">
    <source>
        <dbReference type="EMBL" id="ABJ81684.1"/>
    </source>
</evidence>
<dbReference type="KEGG" id="sus:Acid_0683"/>
<evidence type="ECO:0000259" key="1">
    <source>
        <dbReference type="Pfam" id="PF01408"/>
    </source>
</evidence>
<proteinExistence type="predicted"/>
<organism evidence="3">
    <name type="scientific">Solibacter usitatus (strain Ellin6076)</name>
    <dbReference type="NCBI Taxonomy" id="234267"/>
    <lineage>
        <taxon>Bacteria</taxon>
        <taxon>Pseudomonadati</taxon>
        <taxon>Acidobacteriota</taxon>
        <taxon>Terriglobia</taxon>
        <taxon>Bryobacterales</taxon>
        <taxon>Solibacteraceae</taxon>
        <taxon>Candidatus Solibacter</taxon>
    </lineage>
</organism>
<dbReference type="InterPro" id="IPR036291">
    <property type="entry name" value="NAD(P)-bd_dom_sf"/>
</dbReference>
<dbReference type="InterPro" id="IPR006311">
    <property type="entry name" value="TAT_signal"/>
</dbReference>
<evidence type="ECO:0000259" key="2">
    <source>
        <dbReference type="Pfam" id="PF02894"/>
    </source>
</evidence>
<dbReference type="HOGENOM" id="CLU_023194_24_0_0"/>
<dbReference type="Pfam" id="PF01408">
    <property type="entry name" value="GFO_IDH_MocA"/>
    <property type="match status" value="1"/>
</dbReference>
<protein>
    <submittedName>
        <fullName evidence="3">Oxidoreductase domain protein</fullName>
    </submittedName>
</protein>
<dbReference type="InParanoid" id="Q02B82"/>